<feature type="compositionally biased region" description="Basic and acidic residues" evidence="1">
    <location>
        <begin position="232"/>
        <end position="256"/>
    </location>
</feature>
<dbReference type="InterPro" id="IPR001357">
    <property type="entry name" value="BRCT_dom"/>
</dbReference>
<name>A0A672JKK4_SALFA</name>
<feature type="compositionally biased region" description="Basic and acidic residues" evidence="1">
    <location>
        <begin position="273"/>
        <end position="289"/>
    </location>
</feature>
<protein>
    <recommendedName>
        <fullName evidence="2">BRCT domain-containing protein</fullName>
    </recommendedName>
</protein>
<feature type="compositionally biased region" description="Polar residues" evidence="1">
    <location>
        <begin position="318"/>
        <end position="327"/>
    </location>
</feature>
<dbReference type="SUPFAM" id="SSF52113">
    <property type="entry name" value="BRCT domain"/>
    <property type="match status" value="1"/>
</dbReference>
<dbReference type="SMART" id="SM00292">
    <property type="entry name" value="BRCT"/>
    <property type="match status" value="1"/>
</dbReference>
<dbReference type="InParanoid" id="A0A672JKK4"/>
<evidence type="ECO:0000313" key="3">
    <source>
        <dbReference type="Ensembl" id="ENSSFAP00005053704.1"/>
    </source>
</evidence>
<dbReference type="Pfam" id="PF12738">
    <property type="entry name" value="PTCB-BRCT"/>
    <property type="match status" value="1"/>
</dbReference>
<dbReference type="PANTHER" id="PTHR14625:SF3">
    <property type="entry name" value="MICROCEPHALIN"/>
    <property type="match status" value="1"/>
</dbReference>
<sequence>MTTTNKSSVLKDVVAFVDVWSSEKTANYSKPFIQQLQEMGAQVSKTFNKQVTHVVFNNGHSSTWRKAKKSNVHLVSLLWIGRCYENDVHADEELYPALNDESNPVLKNKRHRCMRPKDSPERRPENDWRMRKKLDKMMKDLPPKQPVATDVSSIFIDEENGIVYSPALKRSDYMARRLKDMKDKRENLSPTASQMTESCSPTGLKPFLGSTPTLPKFLFNESDDESSASVAELDRSPDKEEGRTALHVTDPEHSEQQSRLTDSVKPWLSPLRNDPKRTSSPERQDDEDRHKRKSRRASVKSMKKYGSVGFLENPSPGRRSNNVRNVQKQQSLSAVECESSKCAIAKPFTENLHLDTVKSPRCSSSSAVIDNAAAETSKETPATLQKTELKTPRQAKSSLSALVKSLAVSSEPKGVGAAFADEDEVFDDFFSPANNPQRSKGHLLPNLPGEGSIHIPFELEPVLKKRKQRTSESWGSEGHDKKKKKKTLEKSQKDKTISETFDASSENHHQHQDSLPVLDSSRADATPITESKRQRSLVSAETGETSSSAQSVDNPVSNLQKNSEMNIMFDALQSE</sequence>
<dbReference type="InterPro" id="IPR022047">
    <property type="entry name" value="Microcephalin-like"/>
</dbReference>
<feature type="compositionally biased region" description="Polar residues" evidence="1">
    <location>
        <begin position="188"/>
        <end position="201"/>
    </location>
</feature>
<dbReference type="PANTHER" id="PTHR14625">
    <property type="entry name" value="MICROCEPHALIN"/>
    <property type="match status" value="1"/>
</dbReference>
<dbReference type="Gene3D" id="3.40.50.10190">
    <property type="entry name" value="BRCT domain"/>
    <property type="match status" value="1"/>
</dbReference>
<dbReference type="Proteomes" id="UP000472267">
    <property type="component" value="Chromosome 13"/>
</dbReference>
<organism evidence="3 4">
    <name type="scientific">Salarias fasciatus</name>
    <name type="common">Jewelled blenny</name>
    <name type="synonym">Blennius fasciatus</name>
    <dbReference type="NCBI Taxonomy" id="181472"/>
    <lineage>
        <taxon>Eukaryota</taxon>
        <taxon>Metazoa</taxon>
        <taxon>Chordata</taxon>
        <taxon>Craniata</taxon>
        <taxon>Vertebrata</taxon>
        <taxon>Euteleostomi</taxon>
        <taxon>Actinopterygii</taxon>
        <taxon>Neopterygii</taxon>
        <taxon>Teleostei</taxon>
        <taxon>Neoteleostei</taxon>
        <taxon>Acanthomorphata</taxon>
        <taxon>Ovalentaria</taxon>
        <taxon>Blenniimorphae</taxon>
        <taxon>Blenniiformes</taxon>
        <taxon>Blennioidei</taxon>
        <taxon>Blenniidae</taxon>
        <taxon>Salariinae</taxon>
        <taxon>Salarias</taxon>
    </lineage>
</organism>
<feature type="compositionally biased region" description="Basic residues" evidence="1">
    <location>
        <begin position="290"/>
        <end position="303"/>
    </location>
</feature>
<feature type="region of interest" description="Disordered" evidence="1">
    <location>
        <begin position="182"/>
        <end position="327"/>
    </location>
</feature>
<feature type="region of interest" description="Disordered" evidence="1">
    <location>
        <begin position="428"/>
        <end position="564"/>
    </location>
</feature>
<evidence type="ECO:0000313" key="4">
    <source>
        <dbReference type="Proteomes" id="UP000472267"/>
    </source>
</evidence>
<dbReference type="AlphaFoldDB" id="A0A672JKK4"/>
<feature type="domain" description="BRCT" evidence="2">
    <location>
        <begin position="5"/>
        <end position="97"/>
    </location>
</feature>
<feature type="compositionally biased region" description="Polar residues" evidence="1">
    <location>
        <begin position="536"/>
        <end position="564"/>
    </location>
</feature>
<feature type="compositionally biased region" description="Basic and acidic residues" evidence="1">
    <location>
        <begin position="488"/>
        <end position="497"/>
    </location>
</feature>
<dbReference type="CDD" id="cd17716">
    <property type="entry name" value="BRCT_microcephalin_rpt1"/>
    <property type="match status" value="1"/>
</dbReference>
<reference evidence="3" key="2">
    <citation type="submission" date="2025-08" db="UniProtKB">
        <authorList>
            <consortium name="Ensembl"/>
        </authorList>
    </citation>
    <scope>IDENTIFICATION</scope>
</reference>
<accession>A0A672JKK4</accession>
<evidence type="ECO:0000259" key="2">
    <source>
        <dbReference type="PROSITE" id="PS50172"/>
    </source>
</evidence>
<proteinExistence type="predicted"/>
<dbReference type="OMA" id="NSEMNIM"/>
<dbReference type="Ensembl" id="ENSSFAT00005055382.1">
    <property type="protein sequence ID" value="ENSSFAP00005053704.1"/>
    <property type="gene ID" value="ENSSFAG00005025634.1"/>
</dbReference>
<dbReference type="GO" id="GO:0000278">
    <property type="term" value="P:mitotic cell cycle"/>
    <property type="evidence" value="ECO:0007669"/>
    <property type="project" value="TreeGrafter"/>
</dbReference>
<reference evidence="3" key="1">
    <citation type="submission" date="2019-06" db="EMBL/GenBank/DDBJ databases">
        <authorList>
            <consortium name="Wellcome Sanger Institute Data Sharing"/>
        </authorList>
    </citation>
    <scope>NUCLEOTIDE SEQUENCE [LARGE SCALE GENOMIC DNA]</scope>
</reference>
<dbReference type="PROSITE" id="PS50172">
    <property type="entry name" value="BRCT"/>
    <property type="match status" value="1"/>
</dbReference>
<dbReference type="InterPro" id="IPR036420">
    <property type="entry name" value="BRCT_dom_sf"/>
</dbReference>
<reference evidence="3" key="3">
    <citation type="submission" date="2025-09" db="UniProtKB">
        <authorList>
            <consortium name="Ensembl"/>
        </authorList>
    </citation>
    <scope>IDENTIFICATION</scope>
</reference>
<evidence type="ECO:0000256" key="1">
    <source>
        <dbReference type="SAM" id="MobiDB-lite"/>
    </source>
</evidence>
<feature type="region of interest" description="Disordered" evidence="1">
    <location>
        <begin position="373"/>
        <end position="395"/>
    </location>
</feature>
<keyword evidence="4" id="KW-1185">Reference proteome</keyword>